<keyword evidence="2" id="KW-1133">Transmembrane helix</keyword>
<gene>
    <name evidence="3" type="ORF">K1X13_15720</name>
</gene>
<feature type="compositionally biased region" description="Low complexity" evidence="1">
    <location>
        <begin position="119"/>
        <end position="136"/>
    </location>
</feature>
<accession>A0ABS7RRR5</accession>
<keyword evidence="4" id="KW-1185">Reference proteome</keyword>
<dbReference type="EMBL" id="JAIEZQ010000002">
    <property type="protein sequence ID" value="MBY9076282.1"/>
    <property type="molecule type" value="Genomic_DNA"/>
</dbReference>
<reference evidence="3 4" key="1">
    <citation type="submission" date="2021-08" db="EMBL/GenBank/DDBJ databases">
        <title>Nocardioides bacterium WL0053 sp. nov., isolated from the sediment.</title>
        <authorList>
            <person name="Wang L."/>
            <person name="Zhang D."/>
            <person name="Zhang A."/>
        </authorList>
    </citation>
    <scope>NUCLEOTIDE SEQUENCE [LARGE SCALE GENOMIC DNA]</scope>
    <source>
        <strain evidence="3 4">WL0053</strain>
    </source>
</reference>
<keyword evidence="2" id="KW-0472">Membrane</keyword>
<evidence type="ECO:0000313" key="3">
    <source>
        <dbReference type="EMBL" id="MBY9076282.1"/>
    </source>
</evidence>
<dbReference type="Proteomes" id="UP000754710">
    <property type="component" value="Unassembled WGS sequence"/>
</dbReference>
<evidence type="ECO:0008006" key="5">
    <source>
        <dbReference type="Google" id="ProtNLM"/>
    </source>
</evidence>
<protein>
    <recommendedName>
        <fullName evidence="5">Cellulose synthase</fullName>
    </recommendedName>
</protein>
<dbReference type="RefSeq" id="WP_221025942.1">
    <property type="nucleotide sequence ID" value="NZ_JAIEZQ010000002.1"/>
</dbReference>
<feature type="region of interest" description="Disordered" evidence="1">
    <location>
        <begin position="115"/>
        <end position="142"/>
    </location>
</feature>
<organism evidence="3 4">
    <name type="scientific">Nocardioides jiangsuensis</name>
    <dbReference type="NCBI Taxonomy" id="2866161"/>
    <lineage>
        <taxon>Bacteria</taxon>
        <taxon>Bacillati</taxon>
        <taxon>Actinomycetota</taxon>
        <taxon>Actinomycetes</taxon>
        <taxon>Propionibacteriales</taxon>
        <taxon>Nocardioidaceae</taxon>
        <taxon>Nocardioides</taxon>
    </lineage>
</organism>
<proteinExistence type="predicted"/>
<evidence type="ECO:0000256" key="2">
    <source>
        <dbReference type="SAM" id="Phobius"/>
    </source>
</evidence>
<feature type="transmembrane region" description="Helical" evidence="2">
    <location>
        <begin position="41"/>
        <end position="60"/>
    </location>
</feature>
<feature type="transmembrane region" description="Helical" evidence="2">
    <location>
        <begin position="72"/>
        <end position="95"/>
    </location>
</feature>
<comment type="caution">
    <text evidence="3">The sequence shown here is derived from an EMBL/GenBank/DDBJ whole genome shotgun (WGS) entry which is preliminary data.</text>
</comment>
<name>A0ABS7RRR5_9ACTN</name>
<feature type="transmembrane region" description="Helical" evidence="2">
    <location>
        <begin position="12"/>
        <end position="29"/>
    </location>
</feature>
<sequence length="155" mass="15765">MGSIDDNTWLLLNVAVLTVLGLVVSGLLWHSRGAASGVRGLAWSLVPGAAYLTGTLDLLVDVGSAVSTWAVQFVFSPVVWLGVVLAGGSAALFVASSLMRRRGVGAAPAGTARVDRKGLATGTGAPPAQAPRPAGDPADDDLDDIEAILRKHGIT</sequence>
<evidence type="ECO:0000313" key="4">
    <source>
        <dbReference type="Proteomes" id="UP000754710"/>
    </source>
</evidence>
<keyword evidence="2" id="KW-0812">Transmembrane</keyword>
<evidence type="ECO:0000256" key="1">
    <source>
        <dbReference type="SAM" id="MobiDB-lite"/>
    </source>
</evidence>